<gene>
    <name evidence="1" type="primary">ORF6686</name>
</gene>
<sequence>MGCSNNATTSMRIKQYSSEMNAVGRGSLRVDAIWSVAVAWVWMAAAWEQLQFVEWPQLGSNC</sequence>
<protein>
    <submittedName>
        <fullName evidence="1">Uncharacterized protein</fullName>
    </submittedName>
</protein>
<dbReference type="EMBL" id="HACG01002315">
    <property type="protein sequence ID" value="CEK49180.1"/>
    <property type="molecule type" value="Transcribed_RNA"/>
</dbReference>
<proteinExistence type="predicted"/>
<reference evidence="1" key="1">
    <citation type="submission" date="2014-12" db="EMBL/GenBank/DDBJ databases">
        <title>Insight into the proteome of Arion vulgaris.</title>
        <authorList>
            <person name="Aradska J."/>
            <person name="Bulat T."/>
            <person name="Smidak R."/>
            <person name="Sarate P."/>
            <person name="Gangsoo J."/>
            <person name="Sialana F."/>
            <person name="Bilban M."/>
            <person name="Lubec G."/>
        </authorList>
    </citation>
    <scope>NUCLEOTIDE SEQUENCE</scope>
    <source>
        <tissue evidence="1">Skin</tissue>
    </source>
</reference>
<name>A0A0B6Y0W3_9EUPU</name>
<evidence type="ECO:0000313" key="1">
    <source>
        <dbReference type="EMBL" id="CEK49180.1"/>
    </source>
</evidence>
<dbReference type="AlphaFoldDB" id="A0A0B6Y0W3"/>
<organism evidence="1">
    <name type="scientific">Arion vulgaris</name>
    <dbReference type="NCBI Taxonomy" id="1028688"/>
    <lineage>
        <taxon>Eukaryota</taxon>
        <taxon>Metazoa</taxon>
        <taxon>Spiralia</taxon>
        <taxon>Lophotrochozoa</taxon>
        <taxon>Mollusca</taxon>
        <taxon>Gastropoda</taxon>
        <taxon>Heterobranchia</taxon>
        <taxon>Euthyneura</taxon>
        <taxon>Panpulmonata</taxon>
        <taxon>Eupulmonata</taxon>
        <taxon>Stylommatophora</taxon>
        <taxon>Helicina</taxon>
        <taxon>Arionoidea</taxon>
        <taxon>Arionidae</taxon>
        <taxon>Arion</taxon>
    </lineage>
</organism>
<accession>A0A0B6Y0W3</accession>
<feature type="non-terminal residue" evidence="1">
    <location>
        <position position="62"/>
    </location>
</feature>